<dbReference type="GO" id="GO:0048367">
    <property type="term" value="P:shoot system development"/>
    <property type="evidence" value="ECO:0007669"/>
    <property type="project" value="UniProtKB-ARBA"/>
</dbReference>
<reference evidence="8" key="1">
    <citation type="journal article" date="2013" name="Genome Biol.">
        <title>Reference genomes and transcriptomes of Nicotiana sylvestris and Nicotiana tomentosiformis.</title>
        <authorList>
            <person name="Sierro N."/>
            <person name="Battey J.N."/>
            <person name="Ouadi S."/>
            <person name="Bovet L."/>
            <person name="Goepfert S."/>
            <person name="Bakaher N."/>
            <person name="Peitsch M.C."/>
            <person name="Ivanov N.V."/>
        </authorList>
    </citation>
    <scope>NUCLEOTIDE SEQUENCE [LARGE SCALE GENOMIC DNA]</scope>
</reference>
<dbReference type="STRING" id="4096.A0A1U7YW30"/>
<evidence type="ECO:0000256" key="5">
    <source>
        <dbReference type="ARBA" id="ARBA00022989"/>
    </source>
</evidence>
<dbReference type="InterPro" id="IPR012552">
    <property type="entry name" value="DVL"/>
</dbReference>
<name>A0A1U7YW30_NICSY</name>
<keyword evidence="6" id="KW-0472">Membrane</keyword>
<dbReference type="InterPro" id="IPR051525">
    <property type="entry name" value="DVL_RTFL_regulatory"/>
</dbReference>
<evidence type="ECO:0000313" key="9">
    <source>
        <dbReference type="RefSeq" id="XP_009803389.1"/>
    </source>
</evidence>
<dbReference type="Pfam" id="PF08137">
    <property type="entry name" value="DVL"/>
    <property type="match status" value="1"/>
</dbReference>
<dbReference type="AlphaFoldDB" id="A0A1U7YW30"/>
<comment type="subcellular location">
    <subcellularLocation>
        <location evidence="1">Cell membrane</location>
        <topology evidence="1">Single-pass membrane protein</topology>
    </subcellularLocation>
</comment>
<gene>
    <name evidence="9" type="primary">LOC104248772</name>
</gene>
<organism evidence="8 9">
    <name type="scientific">Nicotiana sylvestris</name>
    <name type="common">Wood tobacco</name>
    <name type="synonym">South American tobacco</name>
    <dbReference type="NCBI Taxonomy" id="4096"/>
    <lineage>
        <taxon>Eukaryota</taxon>
        <taxon>Viridiplantae</taxon>
        <taxon>Streptophyta</taxon>
        <taxon>Embryophyta</taxon>
        <taxon>Tracheophyta</taxon>
        <taxon>Spermatophyta</taxon>
        <taxon>Magnoliopsida</taxon>
        <taxon>eudicotyledons</taxon>
        <taxon>Gunneridae</taxon>
        <taxon>Pentapetalae</taxon>
        <taxon>asterids</taxon>
        <taxon>lamiids</taxon>
        <taxon>Solanales</taxon>
        <taxon>Solanaceae</taxon>
        <taxon>Nicotianoideae</taxon>
        <taxon>Nicotianeae</taxon>
        <taxon>Nicotiana</taxon>
    </lineage>
</organism>
<evidence type="ECO:0000256" key="2">
    <source>
        <dbReference type="ARBA" id="ARBA00022473"/>
    </source>
</evidence>
<comment type="similarity">
    <text evidence="7">Belongs to the DVL/RTFL small polypeptides family.</text>
</comment>
<proteinExistence type="inferred from homology"/>
<dbReference type="Proteomes" id="UP000189701">
    <property type="component" value="Unplaced"/>
</dbReference>
<dbReference type="GO" id="GO:0008285">
    <property type="term" value="P:negative regulation of cell population proliferation"/>
    <property type="evidence" value="ECO:0007669"/>
    <property type="project" value="InterPro"/>
</dbReference>
<accession>A0A1U7YW30</accession>
<keyword evidence="3" id="KW-1003">Cell membrane</keyword>
<keyword evidence="5" id="KW-1133">Transmembrane helix</keyword>
<evidence type="ECO:0000256" key="1">
    <source>
        <dbReference type="ARBA" id="ARBA00004162"/>
    </source>
</evidence>
<keyword evidence="8" id="KW-1185">Reference proteome</keyword>
<evidence type="ECO:0000313" key="8">
    <source>
        <dbReference type="Proteomes" id="UP000189701"/>
    </source>
</evidence>
<evidence type="ECO:0000256" key="6">
    <source>
        <dbReference type="ARBA" id="ARBA00023136"/>
    </source>
</evidence>
<evidence type="ECO:0000256" key="4">
    <source>
        <dbReference type="ARBA" id="ARBA00022692"/>
    </source>
</evidence>
<sequence>MADQKVKQVSKRKSNISRKCASLIKEQRARLYIVRQCATMLLCWYIQGDD</sequence>
<evidence type="ECO:0000256" key="7">
    <source>
        <dbReference type="ARBA" id="ARBA00024340"/>
    </source>
</evidence>
<dbReference type="RefSeq" id="XP_009803389.1">
    <property type="nucleotide sequence ID" value="XM_009805087.1"/>
</dbReference>
<keyword evidence="4" id="KW-0812">Transmembrane</keyword>
<keyword evidence="2" id="KW-0217">Developmental protein</keyword>
<protein>
    <submittedName>
        <fullName evidence="9">Uncharacterized protein LOC104248772</fullName>
    </submittedName>
</protein>
<dbReference type="GO" id="GO:0005886">
    <property type="term" value="C:plasma membrane"/>
    <property type="evidence" value="ECO:0007669"/>
    <property type="project" value="UniProtKB-SubCell"/>
</dbReference>
<evidence type="ECO:0000256" key="3">
    <source>
        <dbReference type="ARBA" id="ARBA00022475"/>
    </source>
</evidence>
<reference evidence="9" key="2">
    <citation type="submission" date="2025-08" db="UniProtKB">
        <authorList>
            <consortium name="RefSeq"/>
        </authorList>
    </citation>
    <scope>IDENTIFICATION</scope>
    <source>
        <tissue evidence="9">Leaf</tissue>
    </source>
</reference>
<dbReference type="PANTHER" id="PTHR33102">
    <property type="entry name" value="DVL19-RELATED-RELATED"/>
    <property type="match status" value="1"/>
</dbReference>
<dbReference type="eggNOG" id="ENOG502S749">
    <property type="taxonomic scope" value="Eukaryota"/>
</dbReference>